<name>A0A644VB64_9ZZZZ</name>
<dbReference type="Pfam" id="PF16344">
    <property type="entry name" value="FecR_C"/>
    <property type="match status" value="1"/>
</dbReference>
<feature type="domain" description="Protein FecR C-terminal" evidence="3">
    <location>
        <begin position="335"/>
        <end position="401"/>
    </location>
</feature>
<evidence type="ECO:0000259" key="3">
    <source>
        <dbReference type="Pfam" id="PF16344"/>
    </source>
</evidence>
<dbReference type="Gene3D" id="3.55.50.30">
    <property type="match status" value="1"/>
</dbReference>
<organism evidence="4">
    <name type="scientific">bioreactor metagenome</name>
    <dbReference type="NCBI Taxonomy" id="1076179"/>
    <lineage>
        <taxon>unclassified sequences</taxon>
        <taxon>metagenomes</taxon>
        <taxon>ecological metagenomes</taxon>
    </lineage>
</organism>
<evidence type="ECO:0008006" key="5">
    <source>
        <dbReference type="Google" id="ProtNLM"/>
    </source>
</evidence>
<dbReference type="Pfam" id="PF04773">
    <property type="entry name" value="FecR"/>
    <property type="match status" value="1"/>
</dbReference>
<dbReference type="EMBL" id="VSSQ01000260">
    <property type="protein sequence ID" value="MPL88568.1"/>
    <property type="molecule type" value="Genomic_DNA"/>
</dbReference>
<gene>
    <name evidence="4" type="ORF">SDC9_34594</name>
</gene>
<dbReference type="PANTHER" id="PTHR30273">
    <property type="entry name" value="PERIPLASMIC SIGNAL SENSOR AND SIGMA FACTOR ACTIVATOR FECR-RELATED"/>
    <property type="match status" value="1"/>
</dbReference>
<feature type="transmembrane region" description="Helical" evidence="1">
    <location>
        <begin position="93"/>
        <end position="112"/>
    </location>
</feature>
<evidence type="ECO:0000259" key="2">
    <source>
        <dbReference type="Pfam" id="PF04773"/>
    </source>
</evidence>
<protein>
    <recommendedName>
        <fullName evidence="5">FecR protein domain-containing protein</fullName>
    </recommendedName>
</protein>
<evidence type="ECO:0000313" key="4">
    <source>
        <dbReference type="EMBL" id="MPL88568.1"/>
    </source>
</evidence>
<dbReference type="InterPro" id="IPR032508">
    <property type="entry name" value="FecR_C"/>
</dbReference>
<comment type="caution">
    <text evidence="4">The sequence shown here is derived from an EMBL/GenBank/DDBJ whole genome shotgun (WGS) entry which is preliminary data.</text>
</comment>
<keyword evidence="1" id="KW-0812">Transmembrane</keyword>
<sequence length="407" mass="46834">MYKDYSKYQTSDFLTDDYFVESMLRPDNQSEVFWKKLIDNQQVDVNEFISAYMMLKSLHKNKPDVPDERVDIIWGKIIRSINSKQKRKNRYRIVRYMAIACSIAGIVVFYLLNTSKPIQNQSILDYANERNIHTKDLSDKIQLLADDQKVDVDGVEAELEYHSDGSLKINKHSRIEKKVDESKNSIVEKKHKVTKYNELRVPYGKRAFLTLSDGTMIWVNTGTTVIYPVVFTDEVREIFVDGEIYADIFHDKSRPFIIKTNQVDVKVLGTVLNLTAYRDDSNTNVVLVSGLVDVKPRNGKSTIIHPNQMMSYSDQATTLTTVNVEHFTSWKDGVYMFKNEPIEKILLRLARYYNVTMKLPQNPSGISCSGKLELKDDLTQLLNGLSEITSLNFGVNNNEYKISFAGK</sequence>
<dbReference type="InterPro" id="IPR006860">
    <property type="entry name" value="FecR"/>
</dbReference>
<keyword evidence="1" id="KW-0472">Membrane</keyword>
<reference evidence="4" key="1">
    <citation type="submission" date="2019-08" db="EMBL/GenBank/DDBJ databases">
        <authorList>
            <person name="Kucharzyk K."/>
            <person name="Murdoch R.W."/>
            <person name="Higgins S."/>
            <person name="Loffler F."/>
        </authorList>
    </citation>
    <scope>NUCLEOTIDE SEQUENCE</scope>
</reference>
<feature type="domain" description="FecR protein" evidence="2">
    <location>
        <begin position="199"/>
        <end position="292"/>
    </location>
</feature>
<dbReference type="PANTHER" id="PTHR30273:SF2">
    <property type="entry name" value="PROTEIN FECR"/>
    <property type="match status" value="1"/>
</dbReference>
<evidence type="ECO:0000256" key="1">
    <source>
        <dbReference type="SAM" id="Phobius"/>
    </source>
</evidence>
<keyword evidence="1" id="KW-1133">Transmembrane helix</keyword>
<accession>A0A644VB64</accession>
<dbReference type="Gene3D" id="2.60.120.1440">
    <property type="match status" value="1"/>
</dbReference>
<dbReference type="InterPro" id="IPR012373">
    <property type="entry name" value="Ferrdict_sens_TM"/>
</dbReference>
<dbReference type="GO" id="GO:0016989">
    <property type="term" value="F:sigma factor antagonist activity"/>
    <property type="evidence" value="ECO:0007669"/>
    <property type="project" value="TreeGrafter"/>
</dbReference>
<dbReference type="AlphaFoldDB" id="A0A644VB64"/>
<proteinExistence type="predicted"/>